<dbReference type="RefSeq" id="WP_107751889.1">
    <property type="nucleotide sequence ID" value="NZ_QBKF01000005.1"/>
</dbReference>
<dbReference type="EMBL" id="QDDR01000010">
    <property type="protein sequence ID" value="PVE46064.1"/>
    <property type="molecule type" value="Genomic_DNA"/>
</dbReference>
<reference evidence="3 4" key="1">
    <citation type="journal article" date="2011" name="Syst. Appl. Microbiol.">
        <title>Defluviimonas denitrificans gen. nov., sp. nov., and Pararhodobacter aggregans gen. nov., sp. nov., non-phototrophic Rhodobacteraceae from the biofilter of a marine aquaculture.</title>
        <authorList>
            <person name="Foesel B.U."/>
            <person name="Drake H.L."/>
            <person name="Schramm A."/>
        </authorList>
    </citation>
    <scope>NUCLEOTIDE SEQUENCE [LARGE SCALE GENOMIC DNA]</scope>
    <source>
        <strain evidence="3 4">D1-19</strain>
    </source>
</reference>
<dbReference type="Pfam" id="PF03401">
    <property type="entry name" value="TctC"/>
    <property type="match status" value="1"/>
</dbReference>
<comment type="similarity">
    <text evidence="1">Belongs to the UPF0065 (bug) family.</text>
</comment>
<evidence type="ECO:0008006" key="5">
    <source>
        <dbReference type="Google" id="ProtNLM"/>
    </source>
</evidence>
<comment type="caution">
    <text evidence="3">The sequence shown here is derived from an EMBL/GenBank/DDBJ whole genome shotgun (WGS) entry which is preliminary data.</text>
</comment>
<organism evidence="3 4">
    <name type="scientific">Pararhodobacter aggregans</name>
    <dbReference type="NCBI Taxonomy" id="404875"/>
    <lineage>
        <taxon>Bacteria</taxon>
        <taxon>Pseudomonadati</taxon>
        <taxon>Pseudomonadota</taxon>
        <taxon>Alphaproteobacteria</taxon>
        <taxon>Rhodobacterales</taxon>
        <taxon>Paracoccaceae</taxon>
        <taxon>Pararhodobacter</taxon>
    </lineage>
</organism>
<dbReference type="PANTHER" id="PTHR42928:SF5">
    <property type="entry name" value="BLR1237 PROTEIN"/>
    <property type="match status" value="1"/>
</dbReference>
<keyword evidence="2" id="KW-0732">Signal</keyword>
<dbReference type="Gene3D" id="3.40.190.150">
    <property type="entry name" value="Bordetella uptake gene, domain 1"/>
    <property type="match status" value="1"/>
</dbReference>
<sequence length="318" mass="33016">MKLQTSLAAALALALTAGAAGAQSWPNGPVQLIIPSRPGGGTDVMGRIFADFLQRHTGAAVAVINQPEGGGVVAQETVRNAAPDGQTLLFQHTGMLVGIQTGRYSHGLDEFSVLGIAQSYPPQVYAVAPDAPWQTMREFVDDARAHPGQYTVGVSLGQATHFIAGTIMMNEGVDLRLVEASAEVDKVAGIQGGHITLGNLGAGSARQYVTSGDMRVLCMVDPVADPDYPEFQTCLDQGVNVSWIAPLLVLGPAGIDPAVAETINAAIQAMGDDPQVAQSLAAADSSFVAHSLAEANAIVQQEDQHIAELARHLGLAAQ</sequence>
<feature type="signal peptide" evidence="2">
    <location>
        <begin position="1"/>
        <end position="22"/>
    </location>
</feature>
<dbReference type="AlphaFoldDB" id="A0A2T7UN15"/>
<proteinExistence type="inferred from homology"/>
<keyword evidence="4" id="KW-1185">Reference proteome</keyword>
<dbReference type="Gene3D" id="3.40.190.10">
    <property type="entry name" value="Periplasmic binding protein-like II"/>
    <property type="match status" value="1"/>
</dbReference>
<dbReference type="PIRSF" id="PIRSF017082">
    <property type="entry name" value="YflP"/>
    <property type="match status" value="1"/>
</dbReference>
<evidence type="ECO:0000313" key="4">
    <source>
        <dbReference type="Proteomes" id="UP000244810"/>
    </source>
</evidence>
<evidence type="ECO:0000256" key="1">
    <source>
        <dbReference type="ARBA" id="ARBA00006987"/>
    </source>
</evidence>
<accession>A0A2T7UN15</accession>
<feature type="chain" id="PRO_5015543906" description="Tripartite tricarboxylate transporter substrate binding protein" evidence="2">
    <location>
        <begin position="23"/>
        <end position="318"/>
    </location>
</feature>
<gene>
    <name evidence="3" type="ORF">DDE23_17875</name>
</gene>
<dbReference type="InterPro" id="IPR042100">
    <property type="entry name" value="Bug_dom1"/>
</dbReference>
<dbReference type="PANTHER" id="PTHR42928">
    <property type="entry name" value="TRICARBOXYLATE-BINDING PROTEIN"/>
    <property type="match status" value="1"/>
</dbReference>
<dbReference type="OrthoDB" id="7248487at2"/>
<name>A0A2T7UN15_9RHOB</name>
<evidence type="ECO:0000313" key="3">
    <source>
        <dbReference type="EMBL" id="PVE46064.1"/>
    </source>
</evidence>
<dbReference type="InterPro" id="IPR005064">
    <property type="entry name" value="BUG"/>
</dbReference>
<evidence type="ECO:0000256" key="2">
    <source>
        <dbReference type="SAM" id="SignalP"/>
    </source>
</evidence>
<dbReference type="Proteomes" id="UP000244810">
    <property type="component" value="Unassembled WGS sequence"/>
</dbReference>
<protein>
    <recommendedName>
        <fullName evidence="5">Tripartite tricarboxylate transporter substrate binding protein</fullName>
    </recommendedName>
</protein>
<dbReference type="CDD" id="cd07012">
    <property type="entry name" value="PBP2_Bug_TTT"/>
    <property type="match status" value="1"/>
</dbReference>